<protein>
    <submittedName>
        <fullName evidence="3">Plasmid stabilization system protein</fullName>
    </submittedName>
</protein>
<dbReference type="InterPro" id="IPR007712">
    <property type="entry name" value="RelE/ParE_toxin"/>
</dbReference>
<gene>
    <name evidence="3" type="ORF">Spb1_32580</name>
</gene>
<name>A0A518GRV9_9PLAN</name>
<sequence>MNSFNIQVCSAAAKDFTESLCWYAERSTALATDFESEFDAAIQRIAESPELFPAFDERHRYLQLRRFPFLIIYRIIGTIIIVIAVAHTARSPGFWDER</sequence>
<feature type="transmembrane region" description="Helical" evidence="2">
    <location>
        <begin position="67"/>
        <end position="89"/>
    </location>
</feature>
<dbReference type="KEGG" id="peh:Spb1_32580"/>
<reference evidence="3 4" key="1">
    <citation type="submission" date="2019-02" db="EMBL/GenBank/DDBJ databases">
        <title>Deep-cultivation of Planctomycetes and their phenomic and genomic characterization uncovers novel biology.</title>
        <authorList>
            <person name="Wiegand S."/>
            <person name="Jogler M."/>
            <person name="Boedeker C."/>
            <person name="Pinto D."/>
            <person name="Vollmers J."/>
            <person name="Rivas-Marin E."/>
            <person name="Kohn T."/>
            <person name="Peeters S.H."/>
            <person name="Heuer A."/>
            <person name="Rast P."/>
            <person name="Oberbeckmann S."/>
            <person name="Bunk B."/>
            <person name="Jeske O."/>
            <person name="Meyerdierks A."/>
            <person name="Storesund J.E."/>
            <person name="Kallscheuer N."/>
            <person name="Luecker S."/>
            <person name="Lage O.M."/>
            <person name="Pohl T."/>
            <person name="Merkel B.J."/>
            <person name="Hornburger P."/>
            <person name="Mueller R.-W."/>
            <person name="Bruemmer F."/>
            <person name="Labrenz M."/>
            <person name="Spormann A.M."/>
            <person name="Op den Camp H."/>
            <person name="Overmann J."/>
            <person name="Amann R."/>
            <person name="Jetten M.S.M."/>
            <person name="Mascher T."/>
            <person name="Medema M.H."/>
            <person name="Devos D.P."/>
            <person name="Kaster A.-K."/>
            <person name="Ovreas L."/>
            <person name="Rohde M."/>
            <person name="Galperin M.Y."/>
            <person name="Jogler C."/>
        </authorList>
    </citation>
    <scope>NUCLEOTIDE SEQUENCE [LARGE SCALE GENOMIC DNA]</scope>
    <source>
        <strain evidence="3 4">Spb1</strain>
    </source>
</reference>
<keyword evidence="1" id="KW-1277">Toxin-antitoxin system</keyword>
<organism evidence="3 4">
    <name type="scientific">Planctopirus ephydatiae</name>
    <dbReference type="NCBI Taxonomy" id="2528019"/>
    <lineage>
        <taxon>Bacteria</taxon>
        <taxon>Pseudomonadati</taxon>
        <taxon>Planctomycetota</taxon>
        <taxon>Planctomycetia</taxon>
        <taxon>Planctomycetales</taxon>
        <taxon>Planctomycetaceae</taxon>
        <taxon>Planctopirus</taxon>
    </lineage>
</organism>
<evidence type="ECO:0000313" key="3">
    <source>
        <dbReference type="EMBL" id="QDV31314.1"/>
    </source>
</evidence>
<dbReference type="Pfam" id="PF05016">
    <property type="entry name" value="ParE_toxin"/>
    <property type="match status" value="1"/>
</dbReference>
<evidence type="ECO:0000256" key="1">
    <source>
        <dbReference type="ARBA" id="ARBA00022649"/>
    </source>
</evidence>
<keyword evidence="2" id="KW-0472">Membrane</keyword>
<dbReference type="Proteomes" id="UP000315349">
    <property type="component" value="Chromosome"/>
</dbReference>
<dbReference type="AlphaFoldDB" id="A0A518GRV9"/>
<keyword evidence="2" id="KW-1133">Transmembrane helix</keyword>
<keyword evidence="4" id="KW-1185">Reference proteome</keyword>
<evidence type="ECO:0000256" key="2">
    <source>
        <dbReference type="SAM" id="Phobius"/>
    </source>
</evidence>
<accession>A0A518GRV9</accession>
<dbReference type="InterPro" id="IPR035093">
    <property type="entry name" value="RelE/ParE_toxin_dom_sf"/>
</dbReference>
<proteinExistence type="predicted"/>
<evidence type="ECO:0000313" key="4">
    <source>
        <dbReference type="Proteomes" id="UP000315349"/>
    </source>
</evidence>
<keyword evidence="2" id="KW-0812">Transmembrane</keyword>
<dbReference type="Gene3D" id="3.30.2310.20">
    <property type="entry name" value="RelE-like"/>
    <property type="match status" value="1"/>
</dbReference>
<dbReference type="EMBL" id="CP036299">
    <property type="protein sequence ID" value="QDV31314.1"/>
    <property type="molecule type" value="Genomic_DNA"/>
</dbReference>
<dbReference type="OrthoDB" id="278204at2"/>
<dbReference type="RefSeq" id="WP_145302011.1">
    <property type="nucleotide sequence ID" value="NZ_CP036299.1"/>
</dbReference>